<name>A0A7K6AV19_UPUEP</name>
<feature type="domain" description="Shugoshin C-terminal" evidence="9">
    <location>
        <begin position="85"/>
        <end position="106"/>
    </location>
</feature>
<dbReference type="GO" id="GO:0045132">
    <property type="term" value="P:meiotic chromosome segregation"/>
    <property type="evidence" value="ECO:0007669"/>
    <property type="project" value="InterPro"/>
</dbReference>
<dbReference type="OrthoDB" id="5990092at2759"/>
<dbReference type="InterPro" id="IPR038889">
    <property type="entry name" value="Shugoshin1/2"/>
</dbReference>
<dbReference type="InterPro" id="IPR011515">
    <property type="entry name" value="Shugoshin_C"/>
</dbReference>
<sequence>ALDNHSVSTDFFILKNSEIDGGKDHNKVQDAGKAEQTLNIISQETYQKTLTPCHGRKALQDLTNIQLQTCKCKSPNTLEENSAPTSRRGRATICYKEPNIKSKLRRGDPFTDTRFMSYSICRVKNKKSFKSKSK</sequence>
<dbReference type="PANTHER" id="PTHR21577:SF3">
    <property type="entry name" value="SHUGOSHIN 1-RELATED"/>
    <property type="match status" value="1"/>
</dbReference>
<dbReference type="GO" id="GO:0000776">
    <property type="term" value="C:kinetochore"/>
    <property type="evidence" value="ECO:0007669"/>
    <property type="project" value="TreeGrafter"/>
</dbReference>
<evidence type="ECO:0000256" key="6">
    <source>
        <dbReference type="ARBA" id="ARBA00023054"/>
    </source>
</evidence>
<keyword evidence="11" id="KW-1185">Reference proteome</keyword>
<dbReference type="EMBL" id="VZRI01005241">
    <property type="protein sequence ID" value="NWU93521.1"/>
    <property type="molecule type" value="Genomic_DNA"/>
</dbReference>
<evidence type="ECO:0000313" key="10">
    <source>
        <dbReference type="EMBL" id="NWU93521.1"/>
    </source>
</evidence>
<dbReference type="Proteomes" id="UP000544127">
    <property type="component" value="Unassembled WGS sequence"/>
</dbReference>
<dbReference type="AlphaFoldDB" id="A0A7K6AV19"/>
<keyword evidence="6" id="KW-0175">Coiled coil</keyword>
<accession>A0A7K6AV19</accession>
<feature type="non-terminal residue" evidence="10">
    <location>
        <position position="1"/>
    </location>
</feature>
<gene>
    <name evidence="10" type="primary">Sgo1_0</name>
    <name evidence="10" type="ORF">UPUEPO_R01107</name>
</gene>
<keyword evidence="3" id="KW-0158">Chromosome</keyword>
<reference evidence="10 11" key="1">
    <citation type="submission" date="2019-09" db="EMBL/GenBank/DDBJ databases">
        <title>Bird 10,000 Genomes (B10K) Project - Family phase.</title>
        <authorList>
            <person name="Zhang G."/>
        </authorList>
    </citation>
    <scope>NUCLEOTIDE SEQUENCE [LARGE SCALE GENOMIC DNA]</scope>
    <source>
        <strain evidence="10">B10K-DU-012-37</strain>
    </source>
</reference>
<proteinExistence type="inferred from homology"/>
<keyword evidence="8" id="KW-0137">Centromere</keyword>
<keyword evidence="4" id="KW-0132">Cell division</keyword>
<evidence type="ECO:0000256" key="5">
    <source>
        <dbReference type="ARBA" id="ARBA00022829"/>
    </source>
</evidence>
<keyword evidence="5" id="KW-0159">Chromosome partition</keyword>
<organism evidence="10 11">
    <name type="scientific">Upupa epops</name>
    <name type="common">Eurasian hoopoe</name>
    <dbReference type="NCBI Taxonomy" id="57439"/>
    <lineage>
        <taxon>Eukaryota</taxon>
        <taxon>Metazoa</taxon>
        <taxon>Chordata</taxon>
        <taxon>Craniata</taxon>
        <taxon>Vertebrata</taxon>
        <taxon>Euteleostomi</taxon>
        <taxon>Archelosauria</taxon>
        <taxon>Archosauria</taxon>
        <taxon>Dinosauria</taxon>
        <taxon>Saurischia</taxon>
        <taxon>Theropoda</taxon>
        <taxon>Coelurosauria</taxon>
        <taxon>Aves</taxon>
        <taxon>Neognathae</taxon>
        <taxon>Neoaves</taxon>
        <taxon>Telluraves</taxon>
        <taxon>Coraciimorphae</taxon>
        <taxon>Bucerotiformes</taxon>
        <taxon>Upupidae</taxon>
        <taxon>Upupa</taxon>
    </lineage>
</organism>
<comment type="caution">
    <text evidence="10">The sequence shown here is derived from an EMBL/GenBank/DDBJ whole genome shotgun (WGS) entry which is preliminary data.</text>
</comment>
<dbReference type="GO" id="GO:0051301">
    <property type="term" value="P:cell division"/>
    <property type="evidence" value="ECO:0007669"/>
    <property type="project" value="UniProtKB-KW"/>
</dbReference>
<comment type="similarity">
    <text evidence="2">Belongs to the shugoshin family.</text>
</comment>
<feature type="non-terminal residue" evidence="10">
    <location>
        <position position="134"/>
    </location>
</feature>
<evidence type="ECO:0000313" key="11">
    <source>
        <dbReference type="Proteomes" id="UP000544127"/>
    </source>
</evidence>
<dbReference type="GO" id="GO:0051177">
    <property type="term" value="P:meiotic sister chromatid cohesion"/>
    <property type="evidence" value="ECO:0007669"/>
    <property type="project" value="TreeGrafter"/>
</dbReference>
<comment type="subcellular location">
    <subcellularLocation>
        <location evidence="1">Chromosome</location>
        <location evidence="1">Centromere</location>
    </subcellularLocation>
</comment>
<evidence type="ECO:0000256" key="8">
    <source>
        <dbReference type="ARBA" id="ARBA00023328"/>
    </source>
</evidence>
<keyword evidence="7" id="KW-0131">Cell cycle</keyword>
<dbReference type="Pfam" id="PF07557">
    <property type="entry name" value="Shugoshin_C"/>
    <property type="match status" value="1"/>
</dbReference>
<dbReference type="PANTHER" id="PTHR21577">
    <property type="entry name" value="SHUGOSHIN"/>
    <property type="match status" value="1"/>
</dbReference>
<protein>
    <submittedName>
        <fullName evidence="10">SGO1 protein</fullName>
    </submittedName>
</protein>
<evidence type="ECO:0000256" key="7">
    <source>
        <dbReference type="ARBA" id="ARBA00023306"/>
    </source>
</evidence>
<evidence type="ECO:0000256" key="3">
    <source>
        <dbReference type="ARBA" id="ARBA00022454"/>
    </source>
</evidence>
<evidence type="ECO:0000256" key="4">
    <source>
        <dbReference type="ARBA" id="ARBA00022618"/>
    </source>
</evidence>
<evidence type="ECO:0000259" key="9">
    <source>
        <dbReference type="Pfam" id="PF07557"/>
    </source>
</evidence>
<evidence type="ECO:0000256" key="2">
    <source>
        <dbReference type="ARBA" id="ARBA00010845"/>
    </source>
</evidence>
<dbReference type="GO" id="GO:0005634">
    <property type="term" value="C:nucleus"/>
    <property type="evidence" value="ECO:0007669"/>
    <property type="project" value="InterPro"/>
</dbReference>
<evidence type="ECO:0000256" key="1">
    <source>
        <dbReference type="ARBA" id="ARBA00004584"/>
    </source>
</evidence>